<dbReference type="EMBL" id="LR796647">
    <property type="protein sequence ID" value="CAB4156940.1"/>
    <property type="molecule type" value="Genomic_DNA"/>
</dbReference>
<evidence type="ECO:0000313" key="1">
    <source>
        <dbReference type="EMBL" id="CAB4139892.1"/>
    </source>
</evidence>
<protein>
    <submittedName>
        <fullName evidence="1">Uncharacterized protein</fullName>
    </submittedName>
</protein>
<name>A0A6J5M199_9CAUD</name>
<evidence type="ECO:0000313" key="2">
    <source>
        <dbReference type="EMBL" id="CAB4156940.1"/>
    </source>
</evidence>
<organism evidence="1">
    <name type="scientific">uncultured Caudovirales phage</name>
    <dbReference type="NCBI Taxonomy" id="2100421"/>
    <lineage>
        <taxon>Viruses</taxon>
        <taxon>Duplodnaviria</taxon>
        <taxon>Heunggongvirae</taxon>
        <taxon>Uroviricota</taxon>
        <taxon>Caudoviricetes</taxon>
        <taxon>Peduoviridae</taxon>
        <taxon>Maltschvirus</taxon>
        <taxon>Maltschvirus maltsch</taxon>
    </lineage>
</organism>
<sequence length="145" mass="16005">MSMLDAYYGDYGMSEATARKKRARSSIANLQASRLGQQRGQRSLSKLTQQLTEGFQPKMAEYGQRGLAGPNVTSGIQRKGLERYAASMQESLGEATQQLQDEANMAAMQEANAQAELDDYLAQLELQKKQNIINAATALKQYSAY</sequence>
<dbReference type="EMBL" id="LR796366">
    <property type="protein sequence ID" value="CAB4139892.1"/>
    <property type="molecule type" value="Genomic_DNA"/>
</dbReference>
<reference evidence="1" key="1">
    <citation type="submission" date="2020-04" db="EMBL/GenBank/DDBJ databases">
        <authorList>
            <person name="Chiriac C."/>
            <person name="Salcher M."/>
            <person name="Ghai R."/>
            <person name="Kavagutti S V."/>
        </authorList>
    </citation>
    <scope>NUCLEOTIDE SEQUENCE</scope>
</reference>
<proteinExistence type="predicted"/>
<accession>A0A6J5M199</accession>
<gene>
    <name evidence="1" type="ORF">UFOVP355_47</name>
    <name evidence="2" type="ORF">UFOVP677_47</name>
</gene>